<dbReference type="PANTHER" id="PTHR16305:SF35">
    <property type="entry name" value="TRANSCRIPTIONAL ACTIVATOR DOMAIN"/>
    <property type="match status" value="1"/>
</dbReference>
<dbReference type="AlphaFoldDB" id="A0A4U3M8U5"/>
<evidence type="ECO:0000259" key="3">
    <source>
        <dbReference type="PROSITE" id="PS50043"/>
    </source>
</evidence>
<dbReference type="SUPFAM" id="SSF46894">
    <property type="entry name" value="C-terminal effector domain of the bipartite response regulators"/>
    <property type="match status" value="1"/>
</dbReference>
<keyword evidence="1" id="KW-0547">Nucleotide-binding</keyword>
<evidence type="ECO:0000313" key="4">
    <source>
        <dbReference type="EMBL" id="TKK84444.1"/>
    </source>
</evidence>
<proteinExistence type="predicted"/>
<dbReference type="Gene3D" id="1.10.10.10">
    <property type="entry name" value="Winged helix-like DNA-binding domain superfamily/Winged helix DNA-binding domain"/>
    <property type="match status" value="1"/>
</dbReference>
<accession>A0A4U3M8U5</accession>
<dbReference type="SMART" id="SM00421">
    <property type="entry name" value="HTH_LUXR"/>
    <property type="match status" value="1"/>
</dbReference>
<dbReference type="GO" id="GO:0006355">
    <property type="term" value="P:regulation of DNA-templated transcription"/>
    <property type="evidence" value="ECO:0007669"/>
    <property type="project" value="InterPro"/>
</dbReference>
<dbReference type="Pfam" id="PF13191">
    <property type="entry name" value="AAA_16"/>
    <property type="match status" value="1"/>
</dbReference>
<dbReference type="GO" id="GO:0004016">
    <property type="term" value="F:adenylate cyclase activity"/>
    <property type="evidence" value="ECO:0007669"/>
    <property type="project" value="TreeGrafter"/>
</dbReference>
<dbReference type="PROSITE" id="PS00622">
    <property type="entry name" value="HTH_LUXR_1"/>
    <property type="match status" value="1"/>
</dbReference>
<name>A0A4U3M8U5_9ACTN</name>
<protein>
    <submittedName>
        <fullName evidence="4">Helix-turn-helix transcriptional regulator</fullName>
    </submittedName>
</protein>
<evidence type="ECO:0000256" key="1">
    <source>
        <dbReference type="ARBA" id="ARBA00022741"/>
    </source>
</evidence>
<evidence type="ECO:0000313" key="5">
    <source>
        <dbReference type="Proteomes" id="UP000308705"/>
    </source>
</evidence>
<feature type="domain" description="HTH luxR-type" evidence="3">
    <location>
        <begin position="848"/>
        <end position="910"/>
    </location>
</feature>
<dbReference type="GO" id="GO:0005524">
    <property type="term" value="F:ATP binding"/>
    <property type="evidence" value="ECO:0007669"/>
    <property type="project" value="UniProtKB-KW"/>
</dbReference>
<dbReference type="InterPro" id="IPR000792">
    <property type="entry name" value="Tscrpt_reg_LuxR_C"/>
</dbReference>
<organism evidence="4 5">
    <name type="scientific">Herbidospora galbida</name>
    <dbReference type="NCBI Taxonomy" id="2575442"/>
    <lineage>
        <taxon>Bacteria</taxon>
        <taxon>Bacillati</taxon>
        <taxon>Actinomycetota</taxon>
        <taxon>Actinomycetes</taxon>
        <taxon>Streptosporangiales</taxon>
        <taxon>Streptosporangiaceae</taxon>
        <taxon>Herbidospora</taxon>
    </lineage>
</organism>
<dbReference type="InterPro" id="IPR027417">
    <property type="entry name" value="P-loop_NTPase"/>
</dbReference>
<sequence length="910" mass="97464">MPAAHHVTPAPLRGREAELAALRRVPAGARAGSGGALLLVGAAGTGKSALLDLSAAEAGDLLVLRARGVACERDLPYAGLHGLLRPLRDRLAALPKAQGEALAEALDLGTPSGRLVVPAAVLTLLSLVAADRPVVAVVDDLHHFDAPSREALLFTARRLAGEPVALVAAARTDVWAGAVPVRQLDCLDERAARELTDDLVPGGLPDDLRAALDQIARGNPLAITELAAALTPEQLAGTAAPPATLPREGRLWRAYTDQIEDLPGPTRDLLLFLAADPRLDTATLVRAFDGDPFTALEAAERAGIVEVAGDRFRFRDPAAGPVVYHSASLLARRGAHRSLAGALAHHRLRRAWHRAAALDGPPEELADELEAAATATGSPCPFPELSLAYERAAELSTRGDTRATRLAAAAQYARLEGRPHRAHALLDRLRSGAVSAELRQQAESIRARLELRGGETSFARDELLAVASSLLDRDRTMAVRALVRAAEASYLAGDHQRFVVIARDALTLRRDDDPPAIRLMFEYLTGMAASFRGRHGEAAGPLRRVVELAPHVHSPSVLVWAAVSSLMLGDDAQAFRLSTRAVETARALGAVATVPQVLEFAINSEFWLGRFASAAANAAEGLRLAQETGQRGSAGQHLGWLSMMAAVQGDEETVQTRARAAIELAGAHGVSIAGALGNWALAQIDLASGRPAATVQRLRPTARADVRNTHLVVQVTATPHFVEAAARTGERDQAARALRVFERWADSTGSPDRRALAVRCRALLAPPGEADDLFRAALDLHHQGFSEFETARTELLYGSALRRDRRPGAAREHLYSALDTFERYGARLWIDQARSELRAAGESVPTARPKAAEELTAQQFQIARMVADGATNREVAAQLYLSPRTVEHHLRNIFAKLDIRSRVDLVRLLT</sequence>
<dbReference type="GO" id="GO:0003677">
    <property type="term" value="F:DNA binding"/>
    <property type="evidence" value="ECO:0007669"/>
    <property type="project" value="InterPro"/>
</dbReference>
<keyword evidence="5" id="KW-1185">Reference proteome</keyword>
<dbReference type="InterPro" id="IPR016032">
    <property type="entry name" value="Sig_transdc_resp-reg_C-effctor"/>
</dbReference>
<dbReference type="InterPro" id="IPR036388">
    <property type="entry name" value="WH-like_DNA-bd_sf"/>
</dbReference>
<dbReference type="SUPFAM" id="SSF52540">
    <property type="entry name" value="P-loop containing nucleoside triphosphate hydrolases"/>
    <property type="match status" value="1"/>
</dbReference>
<dbReference type="Pfam" id="PF00196">
    <property type="entry name" value="GerE"/>
    <property type="match status" value="1"/>
</dbReference>
<dbReference type="Proteomes" id="UP000308705">
    <property type="component" value="Unassembled WGS sequence"/>
</dbReference>
<evidence type="ECO:0000256" key="2">
    <source>
        <dbReference type="ARBA" id="ARBA00022840"/>
    </source>
</evidence>
<comment type="caution">
    <text evidence="4">The sequence shown here is derived from an EMBL/GenBank/DDBJ whole genome shotgun (WGS) entry which is preliminary data.</text>
</comment>
<dbReference type="OrthoDB" id="483at2"/>
<dbReference type="PRINTS" id="PR00038">
    <property type="entry name" value="HTHLUXR"/>
</dbReference>
<dbReference type="GO" id="GO:0005737">
    <property type="term" value="C:cytoplasm"/>
    <property type="evidence" value="ECO:0007669"/>
    <property type="project" value="TreeGrafter"/>
</dbReference>
<dbReference type="PROSITE" id="PS50043">
    <property type="entry name" value="HTH_LUXR_2"/>
    <property type="match status" value="1"/>
</dbReference>
<reference evidence="4 5" key="1">
    <citation type="submission" date="2019-04" db="EMBL/GenBank/DDBJ databases">
        <title>Herbidospora sp. NEAU-GS14.nov., a novel actinomycete isolated from soil.</title>
        <authorList>
            <person name="Han L."/>
        </authorList>
    </citation>
    <scope>NUCLEOTIDE SEQUENCE [LARGE SCALE GENOMIC DNA]</scope>
    <source>
        <strain evidence="4 5">NEAU-GS14</strain>
    </source>
</reference>
<gene>
    <name evidence="4" type="ORF">FDA94_29295</name>
</gene>
<dbReference type="CDD" id="cd06170">
    <property type="entry name" value="LuxR_C_like"/>
    <property type="match status" value="1"/>
</dbReference>
<dbReference type="EMBL" id="SZQA01000034">
    <property type="protein sequence ID" value="TKK84444.1"/>
    <property type="molecule type" value="Genomic_DNA"/>
</dbReference>
<keyword evidence="2" id="KW-0067">ATP-binding</keyword>
<dbReference type="PANTHER" id="PTHR16305">
    <property type="entry name" value="TESTICULAR SOLUBLE ADENYLYL CYCLASE"/>
    <property type="match status" value="1"/>
</dbReference>
<dbReference type="InterPro" id="IPR041664">
    <property type="entry name" value="AAA_16"/>
</dbReference>